<evidence type="ECO:0000256" key="3">
    <source>
        <dbReference type="ARBA" id="ARBA00022895"/>
    </source>
</evidence>
<dbReference type="Pfam" id="PF08914">
    <property type="entry name" value="Myb_Rap1"/>
    <property type="match status" value="1"/>
</dbReference>
<evidence type="ECO:0000256" key="1">
    <source>
        <dbReference type="ARBA" id="ARBA00010467"/>
    </source>
</evidence>
<dbReference type="GO" id="GO:0042162">
    <property type="term" value="F:telomeric DNA binding"/>
    <property type="evidence" value="ECO:0007669"/>
    <property type="project" value="TreeGrafter"/>
</dbReference>
<feature type="region of interest" description="Disordered" evidence="9">
    <location>
        <begin position="592"/>
        <end position="671"/>
    </location>
</feature>
<feature type="region of interest" description="Disordered" evidence="9">
    <location>
        <begin position="197"/>
        <end position="247"/>
    </location>
</feature>
<organism evidence="13 14">
    <name type="scientific">Pseudocercospora musae</name>
    <dbReference type="NCBI Taxonomy" id="113226"/>
    <lineage>
        <taxon>Eukaryota</taxon>
        <taxon>Fungi</taxon>
        <taxon>Dikarya</taxon>
        <taxon>Ascomycota</taxon>
        <taxon>Pezizomycotina</taxon>
        <taxon>Dothideomycetes</taxon>
        <taxon>Dothideomycetidae</taxon>
        <taxon>Mycosphaerellales</taxon>
        <taxon>Mycosphaerellaceae</taxon>
        <taxon>Pseudocercospora</taxon>
    </lineage>
</organism>
<evidence type="ECO:0000259" key="12">
    <source>
        <dbReference type="Pfam" id="PF16589"/>
    </source>
</evidence>
<feature type="region of interest" description="Disordered" evidence="9">
    <location>
        <begin position="298"/>
        <end position="356"/>
    </location>
</feature>
<feature type="domain" description="TERF2-interacting telomeric protein 1 Myb" evidence="10">
    <location>
        <begin position="120"/>
        <end position="175"/>
    </location>
</feature>
<comment type="function">
    <text evidence="8">Involved in the regulation of telomere length, clustering and has a specific role in telomere position effect (TPE).</text>
</comment>
<dbReference type="PANTHER" id="PTHR16466">
    <property type="entry name" value="TELOMERE REPEAT-BINDING FACTOR 2-INTERACTING PROTEIN 1"/>
    <property type="match status" value="1"/>
</dbReference>
<feature type="compositionally biased region" description="Basic residues" evidence="9">
    <location>
        <begin position="206"/>
        <end position="225"/>
    </location>
</feature>
<dbReference type="SUPFAM" id="SSF46689">
    <property type="entry name" value="Homeodomain-like"/>
    <property type="match status" value="1"/>
</dbReference>
<comment type="subunit">
    <text evidence="8">Homodimer.</text>
</comment>
<keyword evidence="7 8" id="KW-0539">Nucleus</keyword>
<dbReference type="AlphaFoldDB" id="A0A139IJK0"/>
<dbReference type="Pfam" id="PF16589">
    <property type="entry name" value="BRCT_2"/>
    <property type="match status" value="1"/>
</dbReference>
<feature type="compositionally biased region" description="Basic and acidic residues" evidence="9">
    <location>
        <begin position="601"/>
        <end position="621"/>
    </location>
</feature>
<dbReference type="OrthoDB" id="435460at2759"/>
<reference evidence="13 14" key="1">
    <citation type="submission" date="2015-07" db="EMBL/GenBank/DDBJ databases">
        <title>Comparative genomics of the Sigatoka disease complex on banana suggests a link between parallel evolutionary changes in Pseudocercospora fijiensis and Pseudocercospora eumusae and increased virulence on the banana host.</title>
        <authorList>
            <person name="Chang T.-C."/>
            <person name="Salvucci A."/>
            <person name="Crous P.W."/>
            <person name="Stergiopoulos I."/>
        </authorList>
    </citation>
    <scope>NUCLEOTIDE SEQUENCE [LARGE SCALE GENOMIC DNA]</scope>
    <source>
        <strain evidence="13 14">CBS 116634</strain>
    </source>
</reference>
<feature type="compositionally biased region" description="Basic and acidic residues" evidence="9">
    <location>
        <begin position="528"/>
        <end position="539"/>
    </location>
</feature>
<dbReference type="EMBL" id="LFZO01000077">
    <property type="protein sequence ID" value="KXT14716.1"/>
    <property type="molecule type" value="Genomic_DNA"/>
</dbReference>
<feature type="region of interest" description="Disordered" evidence="9">
    <location>
        <begin position="381"/>
        <end position="502"/>
    </location>
</feature>
<comment type="subcellular location">
    <subcellularLocation>
        <location evidence="8">Nucleus</location>
    </subcellularLocation>
    <subcellularLocation>
        <location evidence="8">Chromosome</location>
        <location evidence="8">Telomere</location>
    </subcellularLocation>
</comment>
<evidence type="ECO:0000256" key="5">
    <source>
        <dbReference type="ARBA" id="ARBA00023159"/>
    </source>
</evidence>
<sequence length="1012" mass="111560">MANAPLVVTNAQNAAGPKGNVFEDLTFFLVQRLPQRAKFIADIEANGGKVVKTERLADYLIADHMRNDAPGGSYSFTFIEAAIRDGQLPNPGDHATGRRIGSVREIASTTIAAKGTRTPFTAEDDRQLWKWVQREKAAGGSVKGNEMYKRLEAANPRHTHQAWRDRYIKRLMDKPPAGMQVDDATSASLRPAPAALDASIEEPSRHVPHARKQSPKKSPRKRQKVSHPSQVRKQSSVESSEGSQDDIELLQKEVDFIEDMPADREDEAWASFAEAYPQRTLEGWKELYVTSVKPPLHARASRGSAAGDQTPNQDEQAAAKGITQSQKRKRVAPPRKVDRPPPYASEATPATACDREVIQIDSSPHSIGTSLARRAHDFQANASNMPAPNIAEKQKQPKTEGFPPHRHNDILRDPIVTSDANEAAEQQLQAESVNKPNASEELRARQEHTDINVMPTAEASELDEVESQGYAQPSKRQSRDFFGRPRSDTPSSSVAAAVEEQNRVEARSAAIETAGFALTEANLAAQEEQLREPKLRGVDLPEDDEMNDQSDFLKFLQQIMGAPVTQPEPLEASRGEDNLQEVDADQMQPSVPILAAPSRFSHIDESTDKMPWRREREHLSSQEEVADVLGTNLDWPMSPEQRRQGNKEQSLPFKTQIHRSTTSPPAYTTEASSQFASRSLLSQINEVLSSADDGVNLDRSPQQRDRLSPFPSSRQINHHEGTYDDENLEGSYAGSEADEIDLTLAEPEGGFDFTPSPEPERRLRVPLEAKSVHHDTREATLDTIASSTHSTNAGNIVEISSASPPSSSLESSVHSHVKLYGSGAQRVGHAVETQDIYKAEAQVPDFAMPPPTLDDEPDENTGSGRPDPHESTLNLSRTILPSAFLSQPEDVESKEDQSYERTPGSEEGGPSSQDDAAKLEDWMATMQVRGYTEAGLVQALKCTSMRVDLAHLVLISTKAGKGMPDDVPGIWSEHEDSVLESGNARGIRHLESKHGWDECEARLNYLAEWRDA</sequence>
<dbReference type="Proteomes" id="UP000073492">
    <property type="component" value="Unassembled WGS sequence"/>
</dbReference>
<dbReference type="InterPro" id="IPR038104">
    <property type="entry name" value="Rap1_C_sf"/>
</dbReference>
<evidence type="ECO:0000256" key="7">
    <source>
        <dbReference type="ARBA" id="ARBA00023242"/>
    </source>
</evidence>
<dbReference type="Pfam" id="PF11626">
    <property type="entry name" value="Rap1_C"/>
    <property type="match status" value="1"/>
</dbReference>
<evidence type="ECO:0000259" key="11">
    <source>
        <dbReference type="Pfam" id="PF11626"/>
    </source>
</evidence>
<feature type="region of interest" description="Disordered" evidence="9">
    <location>
        <begin position="524"/>
        <end position="546"/>
    </location>
</feature>
<keyword evidence="6" id="KW-0804">Transcription</keyword>
<evidence type="ECO:0000256" key="9">
    <source>
        <dbReference type="SAM" id="MobiDB-lite"/>
    </source>
</evidence>
<feature type="domain" description="BRCT" evidence="12">
    <location>
        <begin position="20"/>
        <end position="90"/>
    </location>
</feature>
<dbReference type="Gene3D" id="1.10.10.2170">
    <property type="match status" value="1"/>
</dbReference>
<keyword evidence="4" id="KW-0805">Transcription regulation</keyword>
<protein>
    <recommendedName>
        <fullName evidence="8">DNA-binding protein RAP1</fullName>
    </recommendedName>
</protein>
<name>A0A139IJK0_9PEZI</name>
<evidence type="ECO:0000256" key="2">
    <source>
        <dbReference type="ARBA" id="ARBA00022454"/>
    </source>
</evidence>
<comment type="caution">
    <text evidence="13">The sequence shown here is derived from an EMBL/GenBank/DDBJ whole genome shotgun (WGS) entry which is preliminary data.</text>
</comment>
<dbReference type="GO" id="GO:0031848">
    <property type="term" value="P:protection from non-homologous end joining at telomere"/>
    <property type="evidence" value="ECO:0007669"/>
    <property type="project" value="TreeGrafter"/>
</dbReference>
<feature type="compositionally biased region" description="Polar residues" evidence="9">
    <location>
        <begin position="647"/>
        <end position="671"/>
    </location>
</feature>
<keyword evidence="3 8" id="KW-0779">Telomere</keyword>
<dbReference type="STRING" id="113226.A0A139IJK0"/>
<keyword evidence="5" id="KW-0010">Activator</keyword>
<dbReference type="InterPro" id="IPR015010">
    <property type="entry name" value="TERF2IP_Myb"/>
</dbReference>
<gene>
    <name evidence="13" type="ORF">AC579_6385</name>
</gene>
<dbReference type="InterPro" id="IPR009057">
    <property type="entry name" value="Homeodomain-like_sf"/>
</dbReference>
<evidence type="ECO:0000313" key="14">
    <source>
        <dbReference type="Proteomes" id="UP000073492"/>
    </source>
</evidence>
<comment type="similarity">
    <text evidence="1 8">Belongs to the RAP1 family.</text>
</comment>
<keyword evidence="14" id="KW-1185">Reference proteome</keyword>
<dbReference type="CDD" id="cd11655">
    <property type="entry name" value="rap1_myb-like"/>
    <property type="match status" value="1"/>
</dbReference>
<feature type="compositionally biased region" description="Basic and acidic residues" evidence="9">
    <location>
        <begin position="477"/>
        <end position="487"/>
    </location>
</feature>
<feature type="region of interest" description="Disordered" evidence="9">
    <location>
        <begin position="692"/>
        <end position="730"/>
    </location>
</feature>
<feature type="region of interest" description="Disordered" evidence="9">
    <location>
        <begin position="845"/>
        <end position="915"/>
    </location>
</feature>
<feature type="compositionally biased region" description="Polar residues" evidence="9">
    <location>
        <begin position="226"/>
        <end position="242"/>
    </location>
</feature>
<dbReference type="Gene3D" id="1.10.10.60">
    <property type="entry name" value="Homeodomain-like"/>
    <property type="match status" value="1"/>
</dbReference>
<dbReference type="GO" id="GO:0070187">
    <property type="term" value="C:shelterin complex"/>
    <property type="evidence" value="ECO:0007669"/>
    <property type="project" value="TreeGrafter"/>
</dbReference>
<accession>A0A139IJK0</accession>
<evidence type="ECO:0000259" key="10">
    <source>
        <dbReference type="Pfam" id="PF08914"/>
    </source>
</evidence>
<dbReference type="InterPro" id="IPR001357">
    <property type="entry name" value="BRCT_dom"/>
</dbReference>
<dbReference type="PANTHER" id="PTHR16466:SF6">
    <property type="entry name" value="TELOMERIC REPEAT-BINDING FACTOR 2-INTERACTING PROTEIN 1"/>
    <property type="match status" value="1"/>
</dbReference>
<dbReference type="InterPro" id="IPR021661">
    <property type="entry name" value="Rap1_C"/>
</dbReference>
<dbReference type="InterPro" id="IPR039595">
    <property type="entry name" value="TE2IP/Rap1"/>
</dbReference>
<evidence type="ECO:0000256" key="4">
    <source>
        <dbReference type="ARBA" id="ARBA00023015"/>
    </source>
</evidence>
<evidence type="ECO:0000256" key="6">
    <source>
        <dbReference type="ARBA" id="ARBA00023163"/>
    </source>
</evidence>
<feature type="domain" description="TRF2-interacting telomeric protein/Rap1 C-terminal" evidence="11">
    <location>
        <begin position="926"/>
        <end position="1006"/>
    </location>
</feature>
<proteinExistence type="inferred from homology"/>
<evidence type="ECO:0000256" key="8">
    <source>
        <dbReference type="RuleBase" id="RU367107"/>
    </source>
</evidence>
<keyword evidence="2 8" id="KW-0158">Chromosome</keyword>
<evidence type="ECO:0000313" key="13">
    <source>
        <dbReference type="EMBL" id="KXT14716.1"/>
    </source>
</evidence>
<dbReference type="GO" id="GO:0010833">
    <property type="term" value="P:telomere maintenance via telomere lengthening"/>
    <property type="evidence" value="ECO:0007669"/>
    <property type="project" value="UniProtKB-UniRule"/>
</dbReference>
<feature type="compositionally biased region" description="Basic and acidic residues" evidence="9">
    <location>
        <begin position="438"/>
        <end position="450"/>
    </location>
</feature>